<feature type="binding site" evidence="2">
    <location>
        <position position="213"/>
    </location>
    <ligand>
        <name>substrate</name>
    </ligand>
</feature>
<dbReference type="FunCoup" id="A0A1S3ID96">
    <property type="interactions" value="279"/>
</dbReference>
<feature type="binding site" evidence="2">
    <location>
        <position position="90"/>
    </location>
    <ligand>
        <name>phosphate</name>
        <dbReference type="ChEBI" id="CHEBI:43474"/>
    </ligand>
</feature>
<comment type="similarity">
    <text evidence="1">Belongs to the PNP/UDP phosphorylase family.</text>
</comment>
<reference evidence="5" key="1">
    <citation type="journal article" date="2015" name="Nat. Commun.">
        <title>The Lingula genome provides insights into brachiopod evolution and the origin of phosphate biomineralization.</title>
        <authorList>
            <person name="Luo Y.J."/>
            <person name="Takeuchi T."/>
            <person name="Koyanagi R."/>
            <person name="Yamada L."/>
            <person name="Kanda M."/>
            <person name="Khalturina M."/>
            <person name="Fujie M."/>
            <person name="Yamasaki S.I."/>
            <person name="Endo K."/>
            <person name="Satoh N."/>
        </authorList>
    </citation>
    <scope>NUCLEOTIDE SEQUENCE</scope>
</reference>
<dbReference type="InParanoid" id="A0A1S3ID96"/>
<proteinExistence type="inferred from homology"/>
<dbReference type="GO" id="GO:0009166">
    <property type="term" value="P:nucleotide catabolic process"/>
    <property type="evidence" value="ECO:0007669"/>
    <property type="project" value="InterPro"/>
</dbReference>
<keyword evidence="4" id="KW-1185">Reference proteome</keyword>
<dbReference type="InterPro" id="IPR035994">
    <property type="entry name" value="Nucleoside_phosphorylase_sf"/>
</dbReference>
<dbReference type="AlphaFoldDB" id="A0A1S3ID96"/>
<evidence type="ECO:0000259" key="3">
    <source>
        <dbReference type="Pfam" id="PF01048"/>
    </source>
</evidence>
<dbReference type="PANTHER" id="PTHR43691">
    <property type="entry name" value="URIDINE PHOSPHORYLASE"/>
    <property type="match status" value="1"/>
</dbReference>
<gene>
    <name evidence="5" type="primary">LOC106162619</name>
</gene>
<dbReference type="Proteomes" id="UP000085678">
    <property type="component" value="Unplaced"/>
</dbReference>
<organism evidence="4 5">
    <name type="scientific">Lingula anatina</name>
    <name type="common">Brachiopod</name>
    <name type="synonym">Lingula unguis</name>
    <dbReference type="NCBI Taxonomy" id="7574"/>
    <lineage>
        <taxon>Eukaryota</taxon>
        <taxon>Metazoa</taxon>
        <taxon>Spiralia</taxon>
        <taxon>Lophotrochozoa</taxon>
        <taxon>Brachiopoda</taxon>
        <taxon>Linguliformea</taxon>
        <taxon>Lingulata</taxon>
        <taxon>Lingulida</taxon>
        <taxon>Linguloidea</taxon>
        <taxon>Lingulidae</taxon>
        <taxon>Lingula</taxon>
    </lineage>
</organism>
<feature type="binding site" evidence="2">
    <location>
        <begin position="134"/>
        <end position="137"/>
    </location>
    <ligand>
        <name>phosphate</name>
        <dbReference type="ChEBI" id="CHEBI:43474"/>
    </ligand>
</feature>
<name>A0A1S3ID96_LINAN</name>
<dbReference type="GO" id="GO:0004850">
    <property type="term" value="F:uridine phosphorylase activity"/>
    <property type="evidence" value="ECO:0007669"/>
    <property type="project" value="InterPro"/>
</dbReference>
<dbReference type="RefSeq" id="XP_013395409.1">
    <property type="nucleotide sequence ID" value="XM_013539955.1"/>
</dbReference>
<dbReference type="SUPFAM" id="SSF53167">
    <property type="entry name" value="Purine and uridine phosphorylases"/>
    <property type="match status" value="1"/>
</dbReference>
<dbReference type="STRING" id="7574.A0A1S3ID96"/>
<feature type="domain" description="Nucleoside phosphorylase" evidence="3">
    <location>
        <begin position="49"/>
        <end position="300"/>
    </location>
</feature>
<dbReference type="Pfam" id="PF01048">
    <property type="entry name" value="PNP_UDP_1"/>
    <property type="match status" value="1"/>
</dbReference>
<dbReference type="NCBIfam" id="TIGR01719">
    <property type="entry name" value="euk_UDPppase"/>
    <property type="match status" value="1"/>
</dbReference>
<evidence type="ECO:0000313" key="5">
    <source>
        <dbReference type="RefSeq" id="XP_013395409.1"/>
    </source>
</evidence>
<evidence type="ECO:0000313" key="4">
    <source>
        <dbReference type="Proteomes" id="UP000085678"/>
    </source>
</evidence>
<dbReference type="CDD" id="cd17763">
    <property type="entry name" value="UP_hUPP-like"/>
    <property type="match status" value="1"/>
</dbReference>
<dbReference type="OrthoDB" id="204058at2759"/>
<dbReference type="InterPro" id="IPR000845">
    <property type="entry name" value="Nucleoside_phosphorylase_d"/>
</dbReference>
<dbReference type="PANTHER" id="PTHR43691:SF11">
    <property type="entry name" value="FI09636P-RELATED"/>
    <property type="match status" value="1"/>
</dbReference>
<dbReference type="GO" id="GO:0006218">
    <property type="term" value="P:uridine catabolic process"/>
    <property type="evidence" value="ECO:0007669"/>
    <property type="project" value="TreeGrafter"/>
</dbReference>
<evidence type="ECO:0000256" key="2">
    <source>
        <dbReference type="PIRSR" id="PIRSR610059-50"/>
    </source>
</evidence>
<dbReference type="InterPro" id="IPR010059">
    <property type="entry name" value="Uridine_phosphorylase_euk"/>
</dbReference>
<feature type="binding site" evidence="2">
    <location>
        <position position="215"/>
    </location>
    <ligand>
        <name>substrate</name>
    </ligand>
</feature>
<accession>A0A1S3ID96</accession>
<dbReference type="Gene3D" id="3.40.50.1580">
    <property type="entry name" value="Nucleoside phosphorylase domain"/>
    <property type="match status" value="1"/>
</dbReference>
<sequence>METCRRNVDLNGGIHLPNPHIATMEEDVLYHFALGTKSHDLKKMFGDVKFVCTGGSPKRMQSFAYLLVEELGHQLPAGQTLVNITKATDRYSMFKVGPVLSVSHGMGIPSISIMLHEIIKLLSHAGCQDVTFFRIGTSGGLGLTPGTVVITEQAVDALLKPSMEFAILGKKVTRPADLDRGLTNQLLDCAMADDHFQTVLGKTMCTDDFYEGQARLDGALCDYTEEDKMQFLREIYDKGVRNIEMECICFAAMLNQAGLKGAVVCATLLDRLKGDQVSTPHEIMSEWQQRPQKIVARYIRRQLGISSK</sequence>
<reference evidence="5" key="2">
    <citation type="submission" date="2025-08" db="UniProtKB">
        <authorList>
            <consortium name="RefSeq"/>
        </authorList>
    </citation>
    <scope>IDENTIFICATION</scope>
</reference>
<dbReference type="GO" id="GO:0005829">
    <property type="term" value="C:cytosol"/>
    <property type="evidence" value="ECO:0007669"/>
    <property type="project" value="TreeGrafter"/>
</dbReference>
<protein>
    <submittedName>
        <fullName evidence="5">Uridine phosphorylase 1</fullName>
    </submittedName>
</protein>
<evidence type="ECO:0000256" key="1">
    <source>
        <dbReference type="ARBA" id="ARBA00010456"/>
    </source>
</evidence>
<dbReference type="GeneID" id="106162619"/>
<dbReference type="KEGG" id="lak:106162619"/>